<sequence length="483" mass="51742">MQTSSPITLDHLIGNKDVTSSSYAELRDPGRLTDIVGLIAQGDAATVDAAVRAAHEAFQSWKKTSYEERAALLRAAADLLEVEANAVVEIMARESGMLVGTNKAEIGMAANIVRDNAEAGEEFLKPMEVSDAESWVSVEKRPIGVIADIVPWNAPIILTMRKVAPALVCGNTVVVKPAPTAPIGLTLLLKKMAALFPAGVINVVHGGGDVGHALSVHPLVRKVSFTGGGTVARQIMKAAADGLKGVQFELGGNDPSILLPDANFDDAIPKILGGAFRRSGQFCFAVKRVYVPSEAYADVVARLEAEADKFRIGHPLDKGVTFGPINNRGQFEFLKGLLERTRASGATVRELGTVAEPDGWDNGYYMRPVIVSDIAMDAELVQIEQFGPILPVVKYDSLDEVIESVNAGELGLGSSLWTSNFDEALKIARRIEAGMTFINNVGTSRLGQKNIPFGGVKQSGIGRESSPIGLREYVEYHALNYHK</sequence>
<protein>
    <submittedName>
        <fullName evidence="5">Aldehyde dehydrogenase family protein</fullName>
    </submittedName>
</protein>
<dbReference type="InterPro" id="IPR016163">
    <property type="entry name" value="Ald_DH_C"/>
</dbReference>
<dbReference type="InterPro" id="IPR016162">
    <property type="entry name" value="Ald_DH_N"/>
</dbReference>
<dbReference type="Pfam" id="PF00171">
    <property type="entry name" value="Aldedh"/>
    <property type="match status" value="1"/>
</dbReference>
<organism evidence="5 6">
    <name type="scientific">Mesorhizobium zhangyense</name>
    <dbReference type="NCBI Taxonomy" id="1776730"/>
    <lineage>
        <taxon>Bacteria</taxon>
        <taxon>Pseudomonadati</taxon>
        <taxon>Pseudomonadota</taxon>
        <taxon>Alphaproteobacteria</taxon>
        <taxon>Hyphomicrobiales</taxon>
        <taxon>Phyllobacteriaceae</taxon>
        <taxon>Mesorhizobium</taxon>
    </lineage>
</organism>
<dbReference type="InterPro" id="IPR029510">
    <property type="entry name" value="Ald_DH_CS_GLU"/>
</dbReference>
<name>A0A7C9R6Z8_9HYPH</name>
<dbReference type="InterPro" id="IPR015590">
    <property type="entry name" value="Aldehyde_DH_dom"/>
</dbReference>
<dbReference type="SUPFAM" id="SSF53720">
    <property type="entry name" value="ALDH-like"/>
    <property type="match status" value="1"/>
</dbReference>
<comment type="similarity">
    <text evidence="3">Belongs to the aldehyde dehydrogenase family.</text>
</comment>
<keyword evidence="1 3" id="KW-0560">Oxidoreductase</keyword>
<feature type="active site" evidence="2">
    <location>
        <position position="249"/>
    </location>
</feature>
<feature type="domain" description="Aldehyde dehydrogenase" evidence="4">
    <location>
        <begin position="25"/>
        <end position="476"/>
    </location>
</feature>
<evidence type="ECO:0000259" key="4">
    <source>
        <dbReference type="Pfam" id="PF00171"/>
    </source>
</evidence>
<dbReference type="Gene3D" id="3.40.309.10">
    <property type="entry name" value="Aldehyde Dehydrogenase, Chain A, domain 2"/>
    <property type="match status" value="1"/>
</dbReference>
<evidence type="ECO:0000313" key="6">
    <source>
        <dbReference type="Proteomes" id="UP000481252"/>
    </source>
</evidence>
<evidence type="ECO:0000313" key="5">
    <source>
        <dbReference type="EMBL" id="NGN41138.1"/>
    </source>
</evidence>
<dbReference type="RefSeq" id="WP_165116357.1">
    <property type="nucleotide sequence ID" value="NZ_JAAKZG010000003.1"/>
</dbReference>
<reference evidence="5 6" key="1">
    <citation type="submission" date="2020-02" db="EMBL/GenBank/DDBJ databases">
        <title>Genome sequence of the type strain CGMCC 1.15528 of Mesorhizobium zhangyense.</title>
        <authorList>
            <person name="Gao J."/>
            <person name="Sun J."/>
        </authorList>
    </citation>
    <scope>NUCLEOTIDE SEQUENCE [LARGE SCALE GENOMIC DNA]</scope>
    <source>
        <strain evidence="5 6">CGMCC 1.15528</strain>
    </source>
</reference>
<dbReference type="Gene3D" id="3.40.605.10">
    <property type="entry name" value="Aldehyde Dehydrogenase, Chain A, domain 1"/>
    <property type="match status" value="1"/>
</dbReference>
<dbReference type="PROSITE" id="PS00687">
    <property type="entry name" value="ALDEHYDE_DEHYDR_GLU"/>
    <property type="match status" value="1"/>
</dbReference>
<comment type="caution">
    <text evidence="5">The sequence shown here is derived from an EMBL/GenBank/DDBJ whole genome shotgun (WGS) entry which is preliminary data.</text>
</comment>
<dbReference type="Proteomes" id="UP000481252">
    <property type="component" value="Unassembled WGS sequence"/>
</dbReference>
<evidence type="ECO:0000256" key="3">
    <source>
        <dbReference type="RuleBase" id="RU003345"/>
    </source>
</evidence>
<dbReference type="PANTHER" id="PTHR11699">
    <property type="entry name" value="ALDEHYDE DEHYDROGENASE-RELATED"/>
    <property type="match status" value="1"/>
</dbReference>
<dbReference type="EMBL" id="JAAKZG010000003">
    <property type="protein sequence ID" value="NGN41138.1"/>
    <property type="molecule type" value="Genomic_DNA"/>
</dbReference>
<gene>
    <name evidence="5" type="ORF">G6N74_08680</name>
</gene>
<keyword evidence="6" id="KW-1185">Reference proteome</keyword>
<accession>A0A7C9R6Z8</accession>
<dbReference type="AlphaFoldDB" id="A0A7C9R6Z8"/>
<dbReference type="GO" id="GO:0016620">
    <property type="term" value="F:oxidoreductase activity, acting on the aldehyde or oxo group of donors, NAD or NADP as acceptor"/>
    <property type="evidence" value="ECO:0007669"/>
    <property type="project" value="InterPro"/>
</dbReference>
<evidence type="ECO:0000256" key="2">
    <source>
        <dbReference type="PROSITE-ProRule" id="PRU10007"/>
    </source>
</evidence>
<evidence type="ECO:0000256" key="1">
    <source>
        <dbReference type="ARBA" id="ARBA00023002"/>
    </source>
</evidence>
<proteinExistence type="inferred from homology"/>
<dbReference type="InterPro" id="IPR016161">
    <property type="entry name" value="Ald_DH/histidinol_DH"/>
</dbReference>